<proteinExistence type="predicted"/>
<evidence type="ECO:0000313" key="1">
    <source>
        <dbReference type="EMBL" id="GFT70004.1"/>
    </source>
</evidence>
<protein>
    <submittedName>
        <fullName evidence="1">Uncharacterized protein</fullName>
    </submittedName>
</protein>
<sequence length="117" mass="13354">MRLISRSVLSLYGRNVKLELFVEQARKRRHKFALRNFPRPCLPTWPPTNCSPNSEKKFVLNSRFSFGCRSVYRGTSMPIFVRTRCTVTCLGEIDIFPCPISGASMLARAGKVIMQNP</sequence>
<dbReference type="Proteomes" id="UP000887013">
    <property type="component" value="Unassembled WGS sequence"/>
</dbReference>
<name>A0A8X6PGT7_NEPPI</name>
<reference evidence="1" key="1">
    <citation type="submission" date="2020-08" db="EMBL/GenBank/DDBJ databases">
        <title>Multicomponent nature underlies the extraordinary mechanical properties of spider dragline silk.</title>
        <authorList>
            <person name="Kono N."/>
            <person name="Nakamura H."/>
            <person name="Mori M."/>
            <person name="Yoshida Y."/>
            <person name="Ohtoshi R."/>
            <person name="Malay A.D."/>
            <person name="Moran D.A.P."/>
            <person name="Tomita M."/>
            <person name="Numata K."/>
            <person name="Arakawa K."/>
        </authorList>
    </citation>
    <scope>NUCLEOTIDE SEQUENCE</scope>
</reference>
<keyword evidence="2" id="KW-1185">Reference proteome</keyword>
<organism evidence="1 2">
    <name type="scientific">Nephila pilipes</name>
    <name type="common">Giant wood spider</name>
    <name type="synonym">Nephila maculata</name>
    <dbReference type="NCBI Taxonomy" id="299642"/>
    <lineage>
        <taxon>Eukaryota</taxon>
        <taxon>Metazoa</taxon>
        <taxon>Ecdysozoa</taxon>
        <taxon>Arthropoda</taxon>
        <taxon>Chelicerata</taxon>
        <taxon>Arachnida</taxon>
        <taxon>Araneae</taxon>
        <taxon>Araneomorphae</taxon>
        <taxon>Entelegynae</taxon>
        <taxon>Araneoidea</taxon>
        <taxon>Nephilidae</taxon>
        <taxon>Nephila</taxon>
    </lineage>
</organism>
<dbReference type="AlphaFoldDB" id="A0A8X6PGT7"/>
<comment type="caution">
    <text evidence="1">The sequence shown here is derived from an EMBL/GenBank/DDBJ whole genome shotgun (WGS) entry which is preliminary data.</text>
</comment>
<evidence type="ECO:0000313" key="2">
    <source>
        <dbReference type="Proteomes" id="UP000887013"/>
    </source>
</evidence>
<gene>
    <name evidence="1" type="ORF">NPIL_328641</name>
</gene>
<accession>A0A8X6PGT7</accession>
<dbReference type="EMBL" id="BMAW01020777">
    <property type="protein sequence ID" value="GFT70004.1"/>
    <property type="molecule type" value="Genomic_DNA"/>
</dbReference>